<comment type="similarity">
    <text evidence="2">Belongs to the OSBP family.</text>
</comment>
<protein>
    <recommendedName>
        <fullName evidence="3">Oxysterol-binding protein</fullName>
    </recommendedName>
</protein>
<feature type="compositionally biased region" description="Low complexity" evidence="4">
    <location>
        <begin position="36"/>
        <end position="45"/>
    </location>
</feature>
<feature type="region of interest" description="Disordered" evidence="4">
    <location>
        <begin position="522"/>
        <end position="552"/>
    </location>
</feature>
<evidence type="ECO:0000256" key="4">
    <source>
        <dbReference type="SAM" id="MobiDB-lite"/>
    </source>
</evidence>
<dbReference type="Proteomes" id="UP000694888">
    <property type="component" value="Unplaced"/>
</dbReference>
<dbReference type="PANTHER" id="PTHR10972:SF209">
    <property type="entry name" value="OXYSTEROL-BINDING PROTEIN"/>
    <property type="match status" value="1"/>
</dbReference>
<dbReference type="SUPFAM" id="SSF144000">
    <property type="entry name" value="Oxysterol-binding protein-like"/>
    <property type="match status" value="1"/>
</dbReference>
<dbReference type="Pfam" id="PF01237">
    <property type="entry name" value="Oxysterol_BP"/>
    <property type="match status" value="1"/>
</dbReference>
<dbReference type="Gene3D" id="2.40.160.120">
    <property type="match status" value="1"/>
</dbReference>
<dbReference type="RefSeq" id="XP_012941029.1">
    <property type="nucleotide sequence ID" value="XM_013085575.2"/>
</dbReference>
<feature type="region of interest" description="Disordered" evidence="4">
    <location>
        <begin position="1"/>
        <end position="20"/>
    </location>
</feature>
<dbReference type="PANTHER" id="PTHR10972">
    <property type="entry name" value="OXYSTEROL-BINDING PROTEIN-RELATED"/>
    <property type="match status" value="1"/>
</dbReference>
<organism evidence="5 6">
    <name type="scientific">Aplysia californica</name>
    <name type="common">California sea hare</name>
    <dbReference type="NCBI Taxonomy" id="6500"/>
    <lineage>
        <taxon>Eukaryota</taxon>
        <taxon>Metazoa</taxon>
        <taxon>Spiralia</taxon>
        <taxon>Lophotrochozoa</taxon>
        <taxon>Mollusca</taxon>
        <taxon>Gastropoda</taxon>
        <taxon>Heterobranchia</taxon>
        <taxon>Euthyneura</taxon>
        <taxon>Tectipleura</taxon>
        <taxon>Aplysiida</taxon>
        <taxon>Aplysioidea</taxon>
        <taxon>Aplysiidae</taxon>
        <taxon>Aplysia</taxon>
    </lineage>
</organism>
<accession>A0ABM1A560</accession>
<dbReference type="PROSITE" id="PS01013">
    <property type="entry name" value="OSBP"/>
    <property type="match status" value="1"/>
</dbReference>
<dbReference type="InterPro" id="IPR000648">
    <property type="entry name" value="Oxysterol-bd"/>
</dbReference>
<evidence type="ECO:0000313" key="6">
    <source>
        <dbReference type="RefSeq" id="XP_012941029.1"/>
    </source>
</evidence>
<evidence type="ECO:0000256" key="1">
    <source>
        <dbReference type="ARBA" id="ARBA00023121"/>
    </source>
</evidence>
<evidence type="ECO:0000256" key="3">
    <source>
        <dbReference type="RuleBase" id="RU003845"/>
    </source>
</evidence>
<reference evidence="6" key="1">
    <citation type="submission" date="2025-08" db="UniProtKB">
        <authorList>
            <consortium name="RefSeq"/>
        </authorList>
    </citation>
    <scope>IDENTIFICATION</scope>
</reference>
<feature type="compositionally biased region" description="Basic and acidic residues" evidence="4">
    <location>
        <begin position="522"/>
        <end position="546"/>
    </location>
</feature>
<gene>
    <name evidence="6" type="primary">LOC101858119</name>
</gene>
<keyword evidence="1" id="KW-0446">Lipid-binding</keyword>
<dbReference type="GeneID" id="101858119"/>
<proteinExistence type="inferred from homology"/>
<feature type="region of interest" description="Disordered" evidence="4">
    <location>
        <begin position="31"/>
        <end position="53"/>
    </location>
</feature>
<keyword evidence="3" id="KW-0813">Transport</keyword>
<evidence type="ECO:0000256" key="2">
    <source>
        <dbReference type="RuleBase" id="RU003844"/>
    </source>
</evidence>
<dbReference type="InterPro" id="IPR037239">
    <property type="entry name" value="OSBP_sf"/>
</dbReference>
<name>A0ABM1A560_APLCA</name>
<sequence length="591" mass="67275">MQDSLKNAQAHRGSLEDQVQTLRESITSISEHLSQGKAAGSSANGRGSGGGGAQVTAADLQVLEAQAADILRSSQDMCSALTHCMTLLVQQEELRQIQLREEQERCRVLQDSLHALATEHHELERSISRRPSFVSMDEEFFDCDDEEVFGSPTSDQFTDACSRDLVMEGADNSRASSRASCSNCGRTSLPVPMFSRSDFSFWSILKQCIGKELSKITMPVVFNEPLSFIQRLAEYMEYAPLLDKAVKCDDPVERLEYISAFAISALSSNWERIGKPFNPLLGETYEIDRPDLGFRFVGEQVSHHPPITAFHAEGNGYAFHGSIQPKLKFWGKTVEIFPKGVMTLELFKQKETYTWQNVNFNIHNIIVGQLWVEHCGTMEITNNKTSYKSVLNFKQCGWFSKELHHVEGFVYNGKKKERAMYGSWVLGMYSCPADAYESFLSNPDNKGRISTKDKSEHKTALLTYNYEIPDQKTLWRVNPRPPHSADYYHFSIFAMGLNEILPGMKSSLPRTDSRLRPDIRSMEDGKIDYSADEKNRLEEKQRDARKDRKKKNKEWTPVWFTASKNATSGKEEWSVSNNYWQRNWAACPDIF</sequence>
<dbReference type="Gene3D" id="3.30.70.3490">
    <property type="match status" value="1"/>
</dbReference>
<keyword evidence="3" id="KW-0445">Lipid transport</keyword>
<keyword evidence="5" id="KW-1185">Reference proteome</keyword>
<evidence type="ECO:0000313" key="5">
    <source>
        <dbReference type="Proteomes" id="UP000694888"/>
    </source>
</evidence>
<dbReference type="InterPro" id="IPR018494">
    <property type="entry name" value="Oxysterol-bd_CS"/>
</dbReference>